<dbReference type="AlphaFoldDB" id="A0A1J9RLH1"/>
<name>A0A1J9RLH1_9PEZI</name>
<reference evidence="3 4" key="1">
    <citation type="submission" date="2016-10" db="EMBL/GenBank/DDBJ databases">
        <title>Proteomics and genomics reveal pathogen-plant mechanisms compatible with a hemibiotrophic lifestyle of Diplodia corticola.</title>
        <authorList>
            <person name="Fernandes I."/>
            <person name="De Jonge R."/>
            <person name="Van De Peer Y."/>
            <person name="Devreese B."/>
            <person name="Alves A."/>
            <person name="Esteves A.C."/>
        </authorList>
    </citation>
    <scope>NUCLEOTIDE SEQUENCE [LARGE SCALE GENOMIC DNA]</scope>
    <source>
        <strain evidence="3 4">CBS 112549</strain>
    </source>
</reference>
<accession>A0A1J9RLH1</accession>
<comment type="caution">
    <text evidence="3">The sequence shown here is derived from an EMBL/GenBank/DDBJ whole genome shotgun (WGS) entry which is preliminary data.</text>
</comment>
<evidence type="ECO:0000313" key="3">
    <source>
        <dbReference type="EMBL" id="OJD29359.1"/>
    </source>
</evidence>
<keyword evidence="2" id="KW-0732">Signal</keyword>
<dbReference type="EMBL" id="MNUE01000083">
    <property type="protein sequence ID" value="OJD29359.1"/>
    <property type="molecule type" value="Genomic_DNA"/>
</dbReference>
<proteinExistence type="predicted"/>
<dbReference type="RefSeq" id="XP_020125619.1">
    <property type="nucleotide sequence ID" value="XM_020279509.1"/>
</dbReference>
<feature type="chain" id="PRO_5012295178" evidence="2">
    <location>
        <begin position="18"/>
        <end position="69"/>
    </location>
</feature>
<feature type="region of interest" description="Disordered" evidence="1">
    <location>
        <begin position="45"/>
        <end position="69"/>
    </location>
</feature>
<dbReference type="GeneID" id="31019772"/>
<sequence length="69" mass="7266">MKFTTVTALLFATLTLANPLGTPTKRDPVPCVPDDPLSCTNIGAVKREPEPEPKPEAKACVVDDPTSGC</sequence>
<feature type="signal peptide" evidence="2">
    <location>
        <begin position="1"/>
        <end position="17"/>
    </location>
</feature>
<evidence type="ECO:0000256" key="1">
    <source>
        <dbReference type="SAM" id="MobiDB-lite"/>
    </source>
</evidence>
<evidence type="ECO:0000256" key="2">
    <source>
        <dbReference type="SAM" id="SignalP"/>
    </source>
</evidence>
<organism evidence="3 4">
    <name type="scientific">Diplodia corticola</name>
    <dbReference type="NCBI Taxonomy" id="236234"/>
    <lineage>
        <taxon>Eukaryota</taxon>
        <taxon>Fungi</taxon>
        <taxon>Dikarya</taxon>
        <taxon>Ascomycota</taxon>
        <taxon>Pezizomycotina</taxon>
        <taxon>Dothideomycetes</taxon>
        <taxon>Dothideomycetes incertae sedis</taxon>
        <taxon>Botryosphaeriales</taxon>
        <taxon>Botryosphaeriaceae</taxon>
        <taxon>Diplodia</taxon>
    </lineage>
</organism>
<feature type="compositionally biased region" description="Basic and acidic residues" evidence="1">
    <location>
        <begin position="45"/>
        <end position="57"/>
    </location>
</feature>
<protein>
    <submittedName>
        <fullName evidence="3">Uncharacterized protein</fullName>
    </submittedName>
</protein>
<gene>
    <name evidence="3" type="ORF">BKCO1_8300016</name>
</gene>
<evidence type="ECO:0000313" key="4">
    <source>
        <dbReference type="Proteomes" id="UP000183809"/>
    </source>
</evidence>
<keyword evidence="4" id="KW-1185">Reference proteome</keyword>
<dbReference type="Proteomes" id="UP000183809">
    <property type="component" value="Unassembled WGS sequence"/>
</dbReference>